<gene>
    <name evidence="1" type="ORF">GMST_21080</name>
</gene>
<reference evidence="2" key="1">
    <citation type="submission" date="2020-06" db="EMBL/GenBank/DDBJ databases">
        <title>Draft genomic sequence of Geomonas sp. Red330.</title>
        <authorList>
            <person name="Itoh H."/>
            <person name="Zhenxing X."/>
            <person name="Ushijima N."/>
            <person name="Masuda Y."/>
            <person name="Shiratori Y."/>
            <person name="Senoo K."/>
        </authorList>
    </citation>
    <scope>NUCLEOTIDE SEQUENCE [LARGE SCALE GENOMIC DNA]</scope>
    <source>
        <strain evidence="2">Red330</strain>
    </source>
</reference>
<dbReference type="AlphaFoldDB" id="A0A6V8MJ03"/>
<evidence type="ECO:0000313" key="2">
    <source>
        <dbReference type="Proteomes" id="UP000556026"/>
    </source>
</evidence>
<dbReference type="Proteomes" id="UP000556026">
    <property type="component" value="Unassembled WGS sequence"/>
</dbReference>
<accession>A0A6V8MJ03</accession>
<proteinExistence type="predicted"/>
<comment type="caution">
    <text evidence="1">The sequence shown here is derived from an EMBL/GenBank/DDBJ whole genome shotgun (WGS) entry which is preliminary data.</text>
</comment>
<sequence length="71" mass="7771">MQCPVCKNHDNESTDLRFNGFSEGLVECRVCGTTWSVHHGMMAIVKDPNADSFLEALSESVEGDNFCFAAA</sequence>
<name>A0A6V8MJ03_9BACT</name>
<keyword evidence="2" id="KW-1185">Reference proteome</keyword>
<dbReference type="RefSeq" id="WP_183354606.1">
    <property type="nucleotide sequence ID" value="NZ_BLXX01000005.1"/>
</dbReference>
<evidence type="ECO:0000313" key="1">
    <source>
        <dbReference type="EMBL" id="GFO59783.1"/>
    </source>
</evidence>
<protein>
    <recommendedName>
        <fullName evidence="3">AXH domain-containing protein</fullName>
    </recommendedName>
</protein>
<dbReference type="EMBL" id="BLXX01000005">
    <property type="protein sequence ID" value="GFO59783.1"/>
    <property type="molecule type" value="Genomic_DNA"/>
</dbReference>
<organism evidence="1 2">
    <name type="scientific">Geomonas silvestris</name>
    <dbReference type="NCBI Taxonomy" id="2740184"/>
    <lineage>
        <taxon>Bacteria</taxon>
        <taxon>Pseudomonadati</taxon>
        <taxon>Thermodesulfobacteriota</taxon>
        <taxon>Desulfuromonadia</taxon>
        <taxon>Geobacterales</taxon>
        <taxon>Geobacteraceae</taxon>
        <taxon>Geomonas</taxon>
    </lineage>
</organism>
<evidence type="ECO:0008006" key="3">
    <source>
        <dbReference type="Google" id="ProtNLM"/>
    </source>
</evidence>